<sequence>MLRDIWFQTILLRCYNCSFHVPAILNALNLRSYIKQGDMESLSLGCLVVFPSFLAACNMYFNYCNADTCVKFLNSLLDIEGNFLSTYRDDRSIHVARMLCKSFYLSTKIAPWLLAFRAGFTPCTPSNFVAPLNFMCGIIGTQFGLENDSGYGWWELLKSLEFVINFYLNKVLWGVLSRSCLVGLTHILAQAGGSENSGEWVVRTKTSGKNEKNVAFLSTH</sequence>
<evidence type="ECO:0000313" key="2">
    <source>
        <dbReference type="Proteomes" id="UP001642540"/>
    </source>
</evidence>
<dbReference type="Proteomes" id="UP001642540">
    <property type="component" value="Unassembled WGS sequence"/>
</dbReference>
<evidence type="ECO:0000313" key="1">
    <source>
        <dbReference type="EMBL" id="CAL8068524.1"/>
    </source>
</evidence>
<proteinExistence type="predicted"/>
<comment type="caution">
    <text evidence="1">The sequence shown here is derived from an EMBL/GenBank/DDBJ whole genome shotgun (WGS) entry which is preliminary data.</text>
</comment>
<name>A0ABP1PIA1_9HEXA</name>
<organism evidence="1 2">
    <name type="scientific">Orchesella dallaii</name>
    <dbReference type="NCBI Taxonomy" id="48710"/>
    <lineage>
        <taxon>Eukaryota</taxon>
        <taxon>Metazoa</taxon>
        <taxon>Ecdysozoa</taxon>
        <taxon>Arthropoda</taxon>
        <taxon>Hexapoda</taxon>
        <taxon>Collembola</taxon>
        <taxon>Entomobryomorpha</taxon>
        <taxon>Entomobryoidea</taxon>
        <taxon>Orchesellidae</taxon>
        <taxon>Orchesellinae</taxon>
        <taxon>Orchesella</taxon>
    </lineage>
</organism>
<keyword evidence="2" id="KW-1185">Reference proteome</keyword>
<reference evidence="1 2" key="1">
    <citation type="submission" date="2024-08" db="EMBL/GenBank/DDBJ databases">
        <authorList>
            <person name="Cucini C."/>
            <person name="Frati F."/>
        </authorList>
    </citation>
    <scope>NUCLEOTIDE SEQUENCE [LARGE SCALE GENOMIC DNA]</scope>
</reference>
<protein>
    <submittedName>
        <fullName evidence="1">Uncharacterized protein</fullName>
    </submittedName>
</protein>
<dbReference type="EMBL" id="CAXLJM020000001">
    <property type="protein sequence ID" value="CAL8068524.1"/>
    <property type="molecule type" value="Genomic_DNA"/>
</dbReference>
<accession>A0ABP1PIA1</accession>
<gene>
    <name evidence="1" type="ORF">ODALV1_LOCUS312</name>
</gene>